<reference evidence="2" key="1">
    <citation type="submission" date="2015-07" db="EMBL/GenBank/DDBJ databases">
        <title>Draft genome sequence of a Pseudoalteromonas rubra strain, OCN096, isolated from Kaneohe Bay, Oahu, Hawaii.</title>
        <authorList>
            <person name="Beurmann S."/>
            <person name="Ushijima B."/>
            <person name="Belcaid M."/>
            <person name="Callahan S.M."/>
            <person name="Aeby G.S."/>
        </authorList>
    </citation>
    <scope>NUCLEOTIDE SEQUENCE [LARGE SCALE GENOMIC DNA]</scope>
    <source>
        <strain evidence="2">OCN096</strain>
    </source>
</reference>
<name>A0A0L0EL63_9GAMM</name>
<gene>
    <name evidence="1" type="ORF">AC626_24770</name>
</gene>
<dbReference type="EMBL" id="LFZX01000370">
    <property type="protein sequence ID" value="KNC65177.1"/>
    <property type="molecule type" value="Genomic_DNA"/>
</dbReference>
<dbReference type="AlphaFoldDB" id="A0A0L0EL63"/>
<evidence type="ECO:0000313" key="1">
    <source>
        <dbReference type="EMBL" id="KNC65177.1"/>
    </source>
</evidence>
<evidence type="ECO:0000313" key="2">
    <source>
        <dbReference type="Proteomes" id="UP000036850"/>
    </source>
</evidence>
<comment type="caution">
    <text evidence="1">The sequence shown here is derived from an EMBL/GenBank/DDBJ whole genome shotgun (WGS) entry which is preliminary data.</text>
</comment>
<organism evidence="1 2">
    <name type="scientific">Pseudoalteromonas rubra</name>
    <dbReference type="NCBI Taxonomy" id="43658"/>
    <lineage>
        <taxon>Bacteria</taxon>
        <taxon>Pseudomonadati</taxon>
        <taxon>Pseudomonadota</taxon>
        <taxon>Gammaproteobacteria</taxon>
        <taxon>Alteromonadales</taxon>
        <taxon>Pseudoalteromonadaceae</taxon>
        <taxon>Pseudoalteromonas</taxon>
    </lineage>
</organism>
<dbReference type="Proteomes" id="UP000036850">
    <property type="component" value="Unassembled WGS sequence"/>
</dbReference>
<accession>A0A0L0EL63</accession>
<dbReference type="PATRIC" id="fig|43658.6.peg.3687"/>
<feature type="non-terminal residue" evidence="1">
    <location>
        <position position="66"/>
    </location>
</feature>
<proteinExistence type="predicted"/>
<protein>
    <submittedName>
        <fullName evidence="1">Uncharacterized protein</fullName>
    </submittedName>
</protein>
<sequence>MVLKQLLTKLYTTLTLLCSGVAKVELSLTGDAIMKTHTMSKVRYTLKAVLLASVMAGSSAALADTD</sequence>